<dbReference type="EMBL" id="JAIRBB010000002">
    <property type="protein sequence ID" value="MCG2430447.1"/>
    <property type="molecule type" value="Genomic_DNA"/>
</dbReference>
<protein>
    <recommendedName>
        <fullName evidence="3">TonB-dependent Receptor Plug Domain</fullName>
    </recommendedName>
</protein>
<proteinExistence type="predicted"/>
<keyword evidence="2" id="KW-1185">Reference proteome</keyword>
<accession>A0A9X1R268</accession>
<evidence type="ECO:0008006" key="3">
    <source>
        <dbReference type="Google" id="ProtNLM"/>
    </source>
</evidence>
<comment type="caution">
    <text evidence="1">The sequence shown here is derived from an EMBL/GenBank/DDBJ whole genome shotgun (WGS) entry which is preliminary data.</text>
</comment>
<reference evidence="1" key="1">
    <citation type="submission" date="2021-09" db="EMBL/GenBank/DDBJ databases">
        <title>Genome of Aequorivita sp. strain F64183.</title>
        <authorList>
            <person name="Wang Y."/>
        </authorList>
    </citation>
    <scope>NUCLEOTIDE SEQUENCE</scope>
    <source>
        <strain evidence="1">F64183</strain>
    </source>
</reference>
<evidence type="ECO:0000313" key="2">
    <source>
        <dbReference type="Proteomes" id="UP001139462"/>
    </source>
</evidence>
<gene>
    <name evidence="1" type="ORF">K8344_04890</name>
</gene>
<evidence type="ECO:0000313" key="1">
    <source>
        <dbReference type="EMBL" id="MCG2430447.1"/>
    </source>
</evidence>
<dbReference type="Proteomes" id="UP001139462">
    <property type="component" value="Unassembled WGS sequence"/>
</dbReference>
<organism evidence="1 2">
    <name type="scientific">Aequorivita xiaoshiensis</name>
    <dbReference type="NCBI Taxonomy" id="2874476"/>
    <lineage>
        <taxon>Bacteria</taxon>
        <taxon>Pseudomonadati</taxon>
        <taxon>Bacteroidota</taxon>
        <taxon>Flavobacteriia</taxon>
        <taxon>Flavobacteriales</taxon>
        <taxon>Flavobacteriaceae</taxon>
        <taxon>Aequorivita</taxon>
    </lineage>
</organism>
<dbReference type="AlphaFoldDB" id="A0A9X1R268"/>
<name>A0A9X1R268_9FLAO</name>
<sequence>MKKSIFIILLILLGNVTFSQIPNQDLSVESNVFPKEKLALTINSNILLAGELLQYSTLNLNEAGKKSKLSKVVYVSMRNENDSVVFHHKLKLNNGSASGDFFIPATLKSGIYKLISYTNFSKNNKLDAYALKTIYVINTFMKMDKVKNVSDSIRLNFSTKFSRVSTSNESNQQIKIVSDKATYGSREKVSLKLEGISNEINGNFVLSVRKLNPIEISGKPSESVNGNSSNVFHIPEVRGELISGTILNNDGKVPAKNKIVSLTIPGEDFIFKSTSTDANGRFFFSLSKGYSSNKGIIQLSSKDSRKENYTINIDKKHLNLNDSKRSALVLNPELKSWLQERSVQIQIENAYFETKRDSVKPHKITSRFYNNLGTVFNLDDYTRFATLRETFVEVITLAAIRGNGANSRFVIHNAYDPNRIAQFNDIPPLVLLDGIEIINNEELINYNPRQIKSVRVITKPYRYGPMIYSGIIAVETVQGDFTPNTTEKCIKVIDLIPEVKGKKYYKPKYHSGADKLSRIPDYRVQLIWNSQIENLKNGFIDSFFTSDIPGTYQISLEGYGMKGEFYRLTYNFMVIQ</sequence>
<dbReference type="RefSeq" id="WP_237607147.1">
    <property type="nucleotide sequence ID" value="NZ_JAIRBB010000002.1"/>
</dbReference>